<organism evidence="7 8">
    <name type="scientific">Eruca vesicaria subsp. sativa</name>
    <name type="common">Garden rocket</name>
    <name type="synonym">Eruca sativa</name>
    <dbReference type="NCBI Taxonomy" id="29727"/>
    <lineage>
        <taxon>Eukaryota</taxon>
        <taxon>Viridiplantae</taxon>
        <taxon>Streptophyta</taxon>
        <taxon>Embryophyta</taxon>
        <taxon>Tracheophyta</taxon>
        <taxon>Spermatophyta</taxon>
        <taxon>Magnoliopsida</taxon>
        <taxon>eudicotyledons</taxon>
        <taxon>Gunneridae</taxon>
        <taxon>Pentapetalae</taxon>
        <taxon>rosids</taxon>
        <taxon>malvids</taxon>
        <taxon>Brassicales</taxon>
        <taxon>Brassicaceae</taxon>
        <taxon>Brassiceae</taxon>
        <taxon>Eruca</taxon>
    </lineage>
</organism>
<gene>
    <name evidence="7" type="ORF">ERUC_LOCUS25273</name>
</gene>
<evidence type="ECO:0000256" key="5">
    <source>
        <dbReference type="PIRSR" id="PIRSR000517-1"/>
    </source>
</evidence>
<dbReference type="EMBL" id="CAKOAT010264267">
    <property type="protein sequence ID" value="CAH8359517.1"/>
    <property type="molecule type" value="Genomic_DNA"/>
</dbReference>
<keyword evidence="3 4" id="KW-0663">Pyridoxal phosphate</keyword>
<evidence type="ECO:0000256" key="4">
    <source>
        <dbReference type="PIRNR" id="PIRNR000517"/>
    </source>
</evidence>
<dbReference type="Gene3D" id="3.40.640.10">
    <property type="entry name" value="Type I PLP-dependent aspartate aminotransferase-like (Major domain)"/>
    <property type="match status" value="1"/>
</dbReference>
<evidence type="ECO:0000313" key="7">
    <source>
        <dbReference type="EMBL" id="CAH8359517.1"/>
    </source>
</evidence>
<dbReference type="PANTHER" id="PTHR45744:SF10">
    <property type="entry name" value="CYSTINE LYASE CORI3-RELATED"/>
    <property type="match status" value="1"/>
</dbReference>
<keyword evidence="8" id="KW-1185">Reference proteome</keyword>
<dbReference type="InterPro" id="IPR015422">
    <property type="entry name" value="PyrdxlP-dep_Trfase_small"/>
</dbReference>
<dbReference type="InterPro" id="IPR015424">
    <property type="entry name" value="PyrdxlP-dep_Trfase"/>
</dbReference>
<dbReference type="Pfam" id="PF00155">
    <property type="entry name" value="Aminotran_1_2"/>
    <property type="match status" value="1"/>
</dbReference>
<dbReference type="Proteomes" id="UP001642260">
    <property type="component" value="Unassembled WGS sequence"/>
</dbReference>
<feature type="modified residue" description="N6-(pyridoxal phosphate)lysine" evidence="5">
    <location>
        <position position="220"/>
    </location>
</feature>
<dbReference type="NCBIfam" id="TIGR01265">
    <property type="entry name" value="tyr_nico_aTase"/>
    <property type="match status" value="1"/>
</dbReference>
<accession>A0ABC8KL44</accession>
<evidence type="ECO:0000256" key="3">
    <source>
        <dbReference type="ARBA" id="ARBA00022898"/>
    </source>
</evidence>
<dbReference type="Gene3D" id="3.90.1150.10">
    <property type="entry name" value="Aspartate Aminotransferase, domain 1"/>
    <property type="match status" value="1"/>
</dbReference>
<evidence type="ECO:0000313" key="8">
    <source>
        <dbReference type="Proteomes" id="UP001642260"/>
    </source>
</evidence>
<feature type="domain" description="Aminotransferase class I/classII large" evidence="6">
    <location>
        <begin position="50"/>
        <end position="377"/>
    </location>
</feature>
<dbReference type="CDD" id="cd00609">
    <property type="entry name" value="AAT_like"/>
    <property type="match status" value="1"/>
</dbReference>
<evidence type="ECO:0000256" key="2">
    <source>
        <dbReference type="ARBA" id="ARBA00007441"/>
    </source>
</evidence>
<comment type="caution">
    <text evidence="7">The sequence shown here is derived from an EMBL/GenBank/DDBJ whole genome shotgun (WGS) entry which is preliminary data.</text>
</comment>
<sequence>MRVITTNNKSNQEKKHYFQTSSLDARNMAKDSYVDWKFSGSEVAKETSIGTYTSKLFDLAVAEYLNRDIPVKLTADDVFMTVGCNQAIELAVDLLAKPKANVLLPSPGFPCDVVRSINKKFEVHKYNFIPENNYEINLESVRTQVDENTIAIFIINPHNPNGNTYSEAHLLQIACLARELGIMVVSDEVFRWTVFGSNPFVPMAKFSPIVPVITVGSISKGWTVPGSWRTGWVSLHDPDGVFKCTEVLSAAKEFFEINSKPPIVIQTALPTILKDTPKEFFDRRQSFLKDKADLAYSKLNVIPSLTCYMKPEACTFLWTQLDLSSFIDIKDDEDFCEKLAAQENLVLLPGVAFGLSDWARHSIDMDTPTLEDAFERLKSFCDRHSERPIPL</sequence>
<comment type="cofactor">
    <cofactor evidence="1 4 5">
        <name>pyridoxal 5'-phosphate</name>
        <dbReference type="ChEBI" id="CHEBI:597326"/>
    </cofactor>
</comment>
<name>A0ABC8KL44_ERUVS</name>
<proteinExistence type="inferred from homology"/>
<dbReference type="PIRSF" id="PIRSF000517">
    <property type="entry name" value="Tyr_transaminase"/>
    <property type="match status" value="1"/>
</dbReference>
<protein>
    <recommendedName>
        <fullName evidence="6">Aminotransferase class I/classII large domain-containing protein</fullName>
    </recommendedName>
</protein>
<evidence type="ECO:0000256" key="1">
    <source>
        <dbReference type="ARBA" id="ARBA00001933"/>
    </source>
</evidence>
<dbReference type="PANTHER" id="PTHR45744">
    <property type="entry name" value="TYROSINE AMINOTRANSFERASE"/>
    <property type="match status" value="1"/>
</dbReference>
<dbReference type="AlphaFoldDB" id="A0ABC8KL44"/>
<dbReference type="InterPro" id="IPR004839">
    <property type="entry name" value="Aminotransferase_I/II_large"/>
</dbReference>
<dbReference type="InterPro" id="IPR015421">
    <property type="entry name" value="PyrdxlP-dep_Trfase_major"/>
</dbReference>
<dbReference type="SUPFAM" id="SSF53383">
    <property type="entry name" value="PLP-dependent transferases"/>
    <property type="match status" value="1"/>
</dbReference>
<reference evidence="7 8" key="1">
    <citation type="submission" date="2022-03" db="EMBL/GenBank/DDBJ databases">
        <authorList>
            <person name="Macdonald S."/>
            <person name="Ahmed S."/>
            <person name="Newling K."/>
        </authorList>
    </citation>
    <scope>NUCLEOTIDE SEQUENCE [LARGE SCALE GENOMIC DNA]</scope>
</reference>
<comment type="similarity">
    <text evidence="2 4">Belongs to the class-I pyridoxal-phosphate-dependent aminotransferase family.</text>
</comment>
<dbReference type="InterPro" id="IPR005958">
    <property type="entry name" value="TyrNic_aminoTrfase"/>
</dbReference>
<evidence type="ECO:0000259" key="6">
    <source>
        <dbReference type="Pfam" id="PF00155"/>
    </source>
</evidence>